<dbReference type="InterPro" id="IPR032157">
    <property type="entry name" value="PAC4"/>
</dbReference>
<dbReference type="EMBL" id="WNWW01000517">
    <property type="protein sequence ID" value="KAF3423954.1"/>
    <property type="molecule type" value="Genomic_DNA"/>
</dbReference>
<name>A0A833RHI3_9HYME</name>
<dbReference type="GO" id="GO:0043248">
    <property type="term" value="P:proteasome assembly"/>
    <property type="evidence" value="ECO:0007669"/>
    <property type="project" value="InterPro"/>
</dbReference>
<dbReference type="OrthoDB" id="368507at2759"/>
<evidence type="ECO:0000313" key="1">
    <source>
        <dbReference type="EMBL" id="KAF3423954.1"/>
    </source>
</evidence>
<comment type="caution">
    <text evidence="1">The sequence shown here is derived from an EMBL/GenBank/DDBJ whole genome shotgun (WGS) entry which is preliminary data.</text>
</comment>
<evidence type="ECO:0008006" key="3">
    <source>
        <dbReference type="Google" id="ProtNLM"/>
    </source>
</evidence>
<gene>
    <name evidence="1" type="ORF">E2986_04959</name>
</gene>
<dbReference type="PANTHER" id="PTHR33559">
    <property type="entry name" value="PROTEASOME ASSEMBLY CHAPERONE 4"/>
    <property type="match status" value="1"/>
</dbReference>
<accession>A0A833RHI3</accession>
<organism evidence="1 2">
    <name type="scientific">Frieseomelitta varia</name>
    <dbReference type="NCBI Taxonomy" id="561572"/>
    <lineage>
        <taxon>Eukaryota</taxon>
        <taxon>Metazoa</taxon>
        <taxon>Ecdysozoa</taxon>
        <taxon>Arthropoda</taxon>
        <taxon>Hexapoda</taxon>
        <taxon>Insecta</taxon>
        <taxon>Pterygota</taxon>
        <taxon>Neoptera</taxon>
        <taxon>Endopterygota</taxon>
        <taxon>Hymenoptera</taxon>
        <taxon>Apocrita</taxon>
        <taxon>Aculeata</taxon>
        <taxon>Apoidea</taxon>
        <taxon>Anthophila</taxon>
        <taxon>Apidae</taxon>
        <taxon>Frieseomelitta</taxon>
    </lineage>
</organism>
<sequence>MENKSEEIARSECDVKFHDFVAKVGDLSVACHTIKMANCLYVWIGDHSKNVMNDLSFAIRSPYDKEPLTTKIMGPIANEFSSNLAKRLAKKLSIAVYVSFNVQVDNISLPGIERRLQEEFNSHPEIF</sequence>
<proteinExistence type="predicted"/>
<reference evidence="1" key="1">
    <citation type="submission" date="2019-11" db="EMBL/GenBank/DDBJ databases">
        <title>The nuclear and mitochondrial genomes of Frieseomelitta varia - a highly eusocial stingless bee (Meliponini) with a permanently sterile worker caste.</title>
        <authorList>
            <person name="Freitas F.C.P."/>
            <person name="Lourenco A.P."/>
            <person name="Nunes F.M.F."/>
            <person name="Paschoal A.R."/>
            <person name="Abreu F.C.P."/>
            <person name="Barbin F.O."/>
            <person name="Bataglia L."/>
            <person name="Cardoso-Junior C.A.M."/>
            <person name="Cervoni M.S."/>
            <person name="Silva S.R."/>
            <person name="Dalarmi F."/>
            <person name="Del Lama M.A."/>
            <person name="Depintor T.S."/>
            <person name="Ferreira K.M."/>
            <person name="Goria P.S."/>
            <person name="Jaskot M.C."/>
            <person name="Lago D.C."/>
            <person name="Luna-Lucena D."/>
            <person name="Moda L.M."/>
            <person name="Nascimento L."/>
            <person name="Pedrino M."/>
            <person name="Rabico F.O."/>
            <person name="Sanches F.C."/>
            <person name="Santos D.E."/>
            <person name="Santos C.G."/>
            <person name="Vieira J."/>
            <person name="Lopes T.F."/>
            <person name="Barchuk A.R."/>
            <person name="Hartfelder K."/>
            <person name="Simoes Z.L.P."/>
            <person name="Bitondi M.M.G."/>
            <person name="Pinheiro D.G."/>
        </authorList>
    </citation>
    <scope>NUCLEOTIDE SEQUENCE</scope>
    <source>
        <strain evidence="1">USP_RPSP 00005682</strain>
        <tissue evidence="1">Whole individual</tissue>
    </source>
</reference>
<dbReference type="Pfam" id="PF16093">
    <property type="entry name" value="PAC4"/>
    <property type="match status" value="1"/>
</dbReference>
<keyword evidence="2" id="KW-1185">Reference proteome</keyword>
<evidence type="ECO:0000313" key="2">
    <source>
        <dbReference type="Proteomes" id="UP000655588"/>
    </source>
</evidence>
<protein>
    <recommendedName>
        <fullName evidence="3">Proteasome assembly chaperone 4</fullName>
    </recommendedName>
</protein>
<dbReference type="PANTHER" id="PTHR33559:SF1">
    <property type="entry name" value="PROTEASOME ASSEMBLY CHAPERONE 4"/>
    <property type="match status" value="1"/>
</dbReference>
<dbReference type="Proteomes" id="UP000655588">
    <property type="component" value="Unassembled WGS sequence"/>
</dbReference>
<dbReference type="AlphaFoldDB" id="A0A833RHI3"/>